<dbReference type="PANTHER" id="PTHR40114:SF1">
    <property type="entry name" value="SLR0698 PROTEIN"/>
    <property type="match status" value="1"/>
</dbReference>
<dbReference type="AlphaFoldDB" id="A0A5B8CHE6"/>
<dbReference type="Proteomes" id="UP000311469">
    <property type="component" value="Chromosome cSF1"/>
</dbReference>
<sequence>MAVEIERKFLVVSDEWRAMADAGRDLRQGYVAHDGHASVRVRLSADGAWLTVKSARAGLVRDEFEYAIPAADAEDMLDRLCVDTLIRKTRYRVPHDGKVWEVDVFAGAAEGLVLAEVEMRSIDERFDLPDWVGDEVTSDPRFRNSAIALMRGFEAAV</sequence>
<reference evidence="3 4" key="1">
    <citation type="submission" date="2019-06" db="EMBL/GenBank/DDBJ databases">
        <title>Genome organization and adaptive potential of archetypical organophosphate degarding Sphingobium fuliginis ATCC 27551.</title>
        <authorList>
            <person name="Sarwar A."/>
            <person name="Parthasarathy S."/>
            <person name="Singh C."/>
            <person name="Siddavattam D."/>
        </authorList>
    </citation>
    <scope>NUCLEOTIDE SEQUENCE [LARGE SCALE GENOMIC DNA]</scope>
    <source>
        <strain evidence="3 4">ATCC 27551</strain>
    </source>
</reference>
<dbReference type="EMBL" id="CP041016">
    <property type="protein sequence ID" value="QDC38968.1"/>
    <property type="molecule type" value="Genomic_DNA"/>
</dbReference>
<feature type="active site" description="Proton acceptor" evidence="1">
    <location>
        <position position="30"/>
    </location>
</feature>
<dbReference type="CDD" id="cd07891">
    <property type="entry name" value="CYTH-like_CthTTM-like_1"/>
    <property type="match status" value="1"/>
</dbReference>
<evidence type="ECO:0000313" key="4">
    <source>
        <dbReference type="Proteomes" id="UP000311469"/>
    </source>
</evidence>
<dbReference type="SMART" id="SM01118">
    <property type="entry name" value="CYTH"/>
    <property type="match status" value="1"/>
</dbReference>
<dbReference type="InterPro" id="IPR023577">
    <property type="entry name" value="CYTH_domain"/>
</dbReference>
<dbReference type="PANTHER" id="PTHR40114">
    <property type="entry name" value="SLR0698 PROTEIN"/>
    <property type="match status" value="1"/>
</dbReference>
<proteinExistence type="predicted"/>
<dbReference type="InterPro" id="IPR033469">
    <property type="entry name" value="CYTH-like_dom_sf"/>
</dbReference>
<dbReference type="KEGG" id="sufl:FIL70_00730"/>
<name>A0A5B8CHE6_SPHSA</name>
<dbReference type="Pfam" id="PF01928">
    <property type="entry name" value="CYTH"/>
    <property type="match status" value="1"/>
</dbReference>
<dbReference type="SUPFAM" id="SSF55154">
    <property type="entry name" value="CYTH-like phosphatases"/>
    <property type="match status" value="1"/>
</dbReference>
<organism evidence="3 4">
    <name type="scientific">Sphingobium fuliginis ATCC 27551</name>
    <dbReference type="NCBI Taxonomy" id="1208342"/>
    <lineage>
        <taxon>Bacteria</taxon>
        <taxon>Pseudomonadati</taxon>
        <taxon>Pseudomonadota</taxon>
        <taxon>Alphaproteobacteria</taxon>
        <taxon>Sphingomonadales</taxon>
        <taxon>Sphingomonadaceae</taxon>
        <taxon>Sphingobium</taxon>
    </lineage>
</organism>
<gene>
    <name evidence="3" type="ORF">FIL70_00730</name>
</gene>
<dbReference type="Gene3D" id="2.40.320.10">
    <property type="entry name" value="Hypothetical Protein Pfu-838710-001"/>
    <property type="match status" value="1"/>
</dbReference>
<dbReference type="PROSITE" id="PS51707">
    <property type="entry name" value="CYTH"/>
    <property type="match status" value="1"/>
</dbReference>
<dbReference type="PIRSF" id="PIRSF016487">
    <property type="entry name" value="CYTH_UCP016487"/>
    <property type="match status" value="1"/>
</dbReference>
<evidence type="ECO:0000259" key="2">
    <source>
        <dbReference type="PROSITE" id="PS51707"/>
    </source>
</evidence>
<accession>A0A5B8CHE6</accession>
<feature type="domain" description="CYTH" evidence="2">
    <location>
        <begin position="2"/>
        <end position="149"/>
    </location>
</feature>
<dbReference type="InterPro" id="IPR012042">
    <property type="entry name" value="NeuTTM/CthTTM-like"/>
</dbReference>
<evidence type="ECO:0000313" key="3">
    <source>
        <dbReference type="EMBL" id="QDC38968.1"/>
    </source>
</evidence>
<evidence type="ECO:0000256" key="1">
    <source>
        <dbReference type="PIRSR" id="PIRSR016487-1"/>
    </source>
</evidence>
<protein>
    <submittedName>
        <fullName evidence="3">CYTH domain-containing protein</fullName>
    </submittedName>
</protein>